<keyword evidence="2" id="KW-0175">Coiled coil</keyword>
<dbReference type="NCBIfam" id="TIGR01730">
    <property type="entry name" value="RND_mfp"/>
    <property type="match status" value="1"/>
</dbReference>
<name>A0A3D8K4F8_9BURK</name>
<dbReference type="Gene3D" id="2.40.50.100">
    <property type="match status" value="1"/>
</dbReference>
<dbReference type="Gene3D" id="2.40.420.20">
    <property type="match status" value="1"/>
</dbReference>
<proteinExistence type="inferred from homology"/>
<dbReference type="GO" id="GO:0015562">
    <property type="term" value="F:efflux transmembrane transporter activity"/>
    <property type="evidence" value="ECO:0007669"/>
    <property type="project" value="TreeGrafter"/>
</dbReference>
<dbReference type="InterPro" id="IPR006143">
    <property type="entry name" value="RND_pump_MFP"/>
</dbReference>
<dbReference type="EMBL" id="QRGA01000001">
    <property type="protein sequence ID" value="RDV00314.1"/>
    <property type="molecule type" value="Genomic_DNA"/>
</dbReference>
<gene>
    <name evidence="3" type="ORF">DWV00_00450</name>
</gene>
<evidence type="ECO:0000256" key="2">
    <source>
        <dbReference type="SAM" id="Coils"/>
    </source>
</evidence>
<protein>
    <submittedName>
        <fullName evidence="3">Efflux RND transporter periplasmic adaptor subunit</fullName>
    </submittedName>
</protein>
<dbReference type="Gene3D" id="2.40.30.170">
    <property type="match status" value="1"/>
</dbReference>
<dbReference type="OrthoDB" id="9806939at2"/>
<comment type="caution">
    <text evidence="3">The sequence shown here is derived from an EMBL/GenBank/DDBJ whole genome shotgun (WGS) entry which is preliminary data.</text>
</comment>
<reference evidence="3 4" key="1">
    <citation type="submission" date="2018-08" db="EMBL/GenBank/DDBJ databases">
        <title>Paraburkholderia sp. DHOM06 isolated from forest soil.</title>
        <authorList>
            <person name="Gao Z.-H."/>
            <person name="Qiu L.-H."/>
        </authorList>
    </citation>
    <scope>NUCLEOTIDE SEQUENCE [LARGE SCALE GENOMIC DNA]</scope>
    <source>
        <strain evidence="3 4">DHOM06</strain>
    </source>
</reference>
<dbReference type="AlphaFoldDB" id="A0A3D8K4F8"/>
<evidence type="ECO:0000313" key="3">
    <source>
        <dbReference type="EMBL" id="RDV00314.1"/>
    </source>
</evidence>
<comment type="similarity">
    <text evidence="1">Belongs to the membrane fusion protein (MFP) (TC 8.A.1) family.</text>
</comment>
<dbReference type="SUPFAM" id="SSF111369">
    <property type="entry name" value="HlyD-like secretion proteins"/>
    <property type="match status" value="1"/>
</dbReference>
<accession>A0A3D8K4F8</accession>
<feature type="coiled-coil region" evidence="2">
    <location>
        <begin position="152"/>
        <end position="210"/>
    </location>
</feature>
<dbReference type="PANTHER" id="PTHR30469">
    <property type="entry name" value="MULTIDRUG RESISTANCE PROTEIN MDTA"/>
    <property type="match status" value="1"/>
</dbReference>
<evidence type="ECO:0000256" key="1">
    <source>
        <dbReference type="ARBA" id="ARBA00009477"/>
    </source>
</evidence>
<evidence type="ECO:0000313" key="4">
    <source>
        <dbReference type="Proteomes" id="UP000256838"/>
    </source>
</evidence>
<dbReference type="Gene3D" id="1.10.287.470">
    <property type="entry name" value="Helix hairpin bin"/>
    <property type="match status" value="1"/>
</dbReference>
<organism evidence="3 4">
    <name type="scientific">Trinickia dinghuensis</name>
    <dbReference type="NCBI Taxonomy" id="2291023"/>
    <lineage>
        <taxon>Bacteria</taxon>
        <taxon>Pseudomonadati</taxon>
        <taxon>Pseudomonadota</taxon>
        <taxon>Betaproteobacteria</taxon>
        <taxon>Burkholderiales</taxon>
        <taxon>Burkholderiaceae</taxon>
        <taxon>Trinickia</taxon>
    </lineage>
</organism>
<dbReference type="GO" id="GO:1990281">
    <property type="term" value="C:efflux pump complex"/>
    <property type="evidence" value="ECO:0007669"/>
    <property type="project" value="TreeGrafter"/>
</dbReference>
<keyword evidence="4" id="KW-1185">Reference proteome</keyword>
<dbReference type="Proteomes" id="UP000256838">
    <property type="component" value="Unassembled WGS sequence"/>
</dbReference>
<sequence>MAQKVRILADSPDGENTMDNARRFLKVALTFERLRWPAGHRSPPSKADMPYRHRRRLVAAIATLPWLICAFAQPAHADGASGPARAASTVAAKQQTLSVQFSAYGQVEPTSIVNVSVVDSGTVSDLHVLPGSVVSAGQVLARLSGPQMHSLLTQRETTLQSAQARLEAATNALAAARSQLATHLTTQQAVDAAASELAAANASVQTAQAQLAETHDLGVVKAPIAGTVVAVQAADGEQAHAGQALLTIQPRGPLWVRAKYYGDDTPALRIGMTGRFAPAGSSAPIPVKVATIAPALGTDGGLQVGLIATSDAHWISGQWGTVTLDGPSTPFVMVPTASLILDRGQWWVLVHTPKGDEPRLVVPGPARGWQTGIVSGLQPGEQVVAQDAFLEYHRGIAQTYQPPD</sequence>